<proteinExistence type="predicted"/>
<dbReference type="Pfam" id="PF01094">
    <property type="entry name" value="ANF_receptor"/>
    <property type="match status" value="1"/>
</dbReference>
<protein>
    <recommendedName>
        <fullName evidence="6">Receptor ligand binding region domain-containing protein</fullName>
    </recommendedName>
</protein>
<evidence type="ECO:0000259" key="6">
    <source>
        <dbReference type="Pfam" id="PF01094"/>
    </source>
</evidence>
<organism evidence="7 8">
    <name type="scientific">Strongylus vulgaris</name>
    <name type="common">Blood worm</name>
    <dbReference type="NCBI Taxonomy" id="40348"/>
    <lineage>
        <taxon>Eukaryota</taxon>
        <taxon>Metazoa</taxon>
        <taxon>Ecdysozoa</taxon>
        <taxon>Nematoda</taxon>
        <taxon>Chromadorea</taxon>
        <taxon>Rhabditida</taxon>
        <taxon>Rhabditina</taxon>
        <taxon>Rhabditomorpha</taxon>
        <taxon>Strongyloidea</taxon>
        <taxon>Strongylidae</taxon>
        <taxon>Strongylus</taxon>
    </lineage>
</organism>
<evidence type="ECO:0000313" key="7">
    <source>
        <dbReference type="EMBL" id="VDM70356.1"/>
    </source>
</evidence>
<feature type="transmembrane region" description="Helical" evidence="5">
    <location>
        <begin position="6"/>
        <end position="28"/>
    </location>
</feature>
<dbReference type="Proteomes" id="UP000270094">
    <property type="component" value="Unassembled WGS sequence"/>
</dbReference>
<evidence type="ECO:0000256" key="5">
    <source>
        <dbReference type="SAM" id="Phobius"/>
    </source>
</evidence>
<evidence type="ECO:0000256" key="4">
    <source>
        <dbReference type="ARBA" id="ARBA00023136"/>
    </source>
</evidence>
<dbReference type="SUPFAM" id="SSF53822">
    <property type="entry name" value="Periplasmic binding protein-like I"/>
    <property type="match status" value="1"/>
</dbReference>
<dbReference type="AlphaFoldDB" id="A0A3P7IKP2"/>
<evidence type="ECO:0000313" key="8">
    <source>
        <dbReference type="Proteomes" id="UP000270094"/>
    </source>
</evidence>
<feature type="domain" description="Receptor ligand binding region" evidence="6">
    <location>
        <begin position="26"/>
        <end position="90"/>
    </location>
</feature>
<keyword evidence="2 5" id="KW-0812">Transmembrane</keyword>
<dbReference type="OrthoDB" id="5858212at2759"/>
<dbReference type="EMBL" id="UYYB01015741">
    <property type="protein sequence ID" value="VDM70356.1"/>
    <property type="molecule type" value="Genomic_DNA"/>
</dbReference>
<comment type="subcellular location">
    <subcellularLocation>
        <location evidence="1">Membrane</location>
    </subcellularLocation>
</comment>
<accession>A0A3P7IKP2</accession>
<sequence>MVALELSMWLLTQFVRITFSMVMTSIGYAIELIRDFNVDVIIGPTCNVPAIAVAAVTAFYNIPLYTWGFTTANELADTVRFPTCIVLTPNYLT</sequence>
<evidence type="ECO:0000256" key="1">
    <source>
        <dbReference type="ARBA" id="ARBA00004370"/>
    </source>
</evidence>
<evidence type="ECO:0000256" key="3">
    <source>
        <dbReference type="ARBA" id="ARBA00022989"/>
    </source>
</evidence>
<name>A0A3P7IKP2_STRVU</name>
<feature type="transmembrane region" description="Helical" evidence="5">
    <location>
        <begin position="40"/>
        <end position="60"/>
    </location>
</feature>
<dbReference type="InterPro" id="IPR028082">
    <property type="entry name" value="Peripla_BP_I"/>
</dbReference>
<dbReference type="GO" id="GO:0016020">
    <property type="term" value="C:membrane"/>
    <property type="evidence" value="ECO:0007669"/>
    <property type="project" value="UniProtKB-SubCell"/>
</dbReference>
<dbReference type="Gene3D" id="3.40.50.2300">
    <property type="match status" value="1"/>
</dbReference>
<evidence type="ECO:0000256" key="2">
    <source>
        <dbReference type="ARBA" id="ARBA00022692"/>
    </source>
</evidence>
<keyword evidence="3 5" id="KW-1133">Transmembrane helix</keyword>
<gene>
    <name evidence="7" type="ORF">SVUK_LOCUS5354</name>
</gene>
<keyword evidence="8" id="KW-1185">Reference proteome</keyword>
<keyword evidence="4 5" id="KW-0472">Membrane</keyword>
<dbReference type="InterPro" id="IPR001828">
    <property type="entry name" value="ANF_lig-bd_rcpt"/>
</dbReference>
<reference evidence="7 8" key="1">
    <citation type="submission" date="2018-11" db="EMBL/GenBank/DDBJ databases">
        <authorList>
            <consortium name="Pathogen Informatics"/>
        </authorList>
    </citation>
    <scope>NUCLEOTIDE SEQUENCE [LARGE SCALE GENOMIC DNA]</scope>
</reference>